<proteinExistence type="predicted"/>
<dbReference type="InParanoid" id="A0A2G5ERA4"/>
<evidence type="ECO:0000313" key="1">
    <source>
        <dbReference type="EMBL" id="PIA58270.1"/>
    </source>
</evidence>
<reference evidence="1 2" key="1">
    <citation type="submission" date="2017-09" db="EMBL/GenBank/DDBJ databases">
        <title>WGS assembly of Aquilegia coerulea Goldsmith.</title>
        <authorList>
            <person name="Hodges S."/>
            <person name="Kramer E."/>
            <person name="Nordborg M."/>
            <person name="Tomkins J."/>
            <person name="Borevitz J."/>
            <person name="Derieg N."/>
            <person name="Yan J."/>
            <person name="Mihaltcheva S."/>
            <person name="Hayes R.D."/>
            <person name="Rokhsar D."/>
        </authorList>
    </citation>
    <scope>NUCLEOTIDE SEQUENCE [LARGE SCALE GENOMIC DNA]</scope>
    <source>
        <strain evidence="2">cv. Goldsmith</strain>
    </source>
</reference>
<evidence type="ECO:0000313" key="2">
    <source>
        <dbReference type="Proteomes" id="UP000230069"/>
    </source>
</evidence>
<protein>
    <submittedName>
        <fullName evidence="1">Uncharacterized protein</fullName>
    </submittedName>
</protein>
<name>A0A2G5ERA4_AQUCA</name>
<accession>A0A2G5ERA4</accession>
<dbReference type="AlphaFoldDB" id="A0A2G5ERA4"/>
<dbReference type="EMBL" id="KZ305022">
    <property type="protein sequence ID" value="PIA58270.1"/>
    <property type="molecule type" value="Genomic_DNA"/>
</dbReference>
<sequence>MSKDGGMRNRIFCKCDQLIPKSFLFFCASMVCPYPFGRTSHHRISHHPPIGHQSGRQCTNVVSILGPYRSQFLSLPLAFSLLLDKRLYILKKIMIIFIF</sequence>
<gene>
    <name evidence="1" type="ORF">AQUCO_00500302v1</name>
</gene>
<organism evidence="1 2">
    <name type="scientific">Aquilegia coerulea</name>
    <name type="common">Rocky mountain columbine</name>
    <dbReference type="NCBI Taxonomy" id="218851"/>
    <lineage>
        <taxon>Eukaryota</taxon>
        <taxon>Viridiplantae</taxon>
        <taxon>Streptophyta</taxon>
        <taxon>Embryophyta</taxon>
        <taxon>Tracheophyta</taxon>
        <taxon>Spermatophyta</taxon>
        <taxon>Magnoliopsida</taxon>
        <taxon>Ranunculales</taxon>
        <taxon>Ranunculaceae</taxon>
        <taxon>Thalictroideae</taxon>
        <taxon>Aquilegia</taxon>
    </lineage>
</organism>
<keyword evidence="2" id="KW-1185">Reference proteome</keyword>
<dbReference type="Proteomes" id="UP000230069">
    <property type="component" value="Unassembled WGS sequence"/>
</dbReference>